<gene>
    <name evidence="1" type="ORF">Barrevirus13_6</name>
</gene>
<proteinExistence type="predicted"/>
<evidence type="ECO:0000313" key="1">
    <source>
        <dbReference type="EMBL" id="AYV77117.1"/>
    </source>
</evidence>
<protein>
    <submittedName>
        <fullName evidence="1">Uncharacterized protein</fullName>
    </submittedName>
</protein>
<organism evidence="1">
    <name type="scientific">Barrevirus sp</name>
    <dbReference type="NCBI Taxonomy" id="2487763"/>
    <lineage>
        <taxon>Viruses</taxon>
        <taxon>Varidnaviria</taxon>
        <taxon>Bamfordvirae</taxon>
        <taxon>Nucleocytoviricota</taxon>
        <taxon>Megaviricetes</taxon>
        <taxon>Imitervirales</taxon>
        <taxon>Mimiviridae</taxon>
        <taxon>Klosneuvirinae</taxon>
    </lineage>
</organism>
<name>A0A3G4ZQG6_9VIRU</name>
<accession>A0A3G4ZQG6</accession>
<dbReference type="EMBL" id="MK072010">
    <property type="protein sequence ID" value="AYV77117.1"/>
    <property type="molecule type" value="Genomic_DNA"/>
</dbReference>
<reference evidence="1" key="1">
    <citation type="submission" date="2018-10" db="EMBL/GenBank/DDBJ databases">
        <title>Hidden diversity of soil giant viruses.</title>
        <authorList>
            <person name="Schulz F."/>
            <person name="Alteio L."/>
            <person name="Goudeau D."/>
            <person name="Ryan E.M."/>
            <person name="Malmstrom R.R."/>
            <person name="Blanchard J."/>
            <person name="Woyke T."/>
        </authorList>
    </citation>
    <scope>NUCLEOTIDE SEQUENCE</scope>
    <source>
        <strain evidence="1">BAV1</strain>
    </source>
</reference>
<sequence length="29" mass="3392">MEVLKKVGRSAYLLMDNARIQHATIIKEY</sequence>